<feature type="non-terminal residue" evidence="2">
    <location>
        <position position="1"/>
    </location>
</feature>
<name>A0A834MBI8_RHYFE</name>
<feature type="compositionally biased region" description="Basic and acidic residues" evidence="1">
    <location>
        <begin position="22"/>
        <end position="33"/>
    </location>
</feature>
<organism evidence="2 3">
    <name type="scientific">Rhynchophorus ferrugineus</name>
    <name type="common">Red palm weevil</name>
    <name type="synonym">Curculio ferrugineus</name>
    <dbReference type="NCBI Taxonomy" id="354439"/>
    <lineage>
        <taxon>Eukaryota</taxon>
        <taxon>Metazoa</taxon>
        <taxon>Ecdysozoa</taxon>
        <taxon>Arthropoda</taxon>
        <taxon>Hexapoda</taxon>
        <taxon>Insecta</taxon>
        <taxon>Pterygota</taxon>
        <taxon>Neoptera</taxon>
        <taxon>Endopterygota</taxon>
        <taxon>Coleoptera</taxon>
        <taxon>Polyphaga</taxon>
        <taxon>Cucujiformia</taxon>
        <taxon>Curculionidae</taxon>
        <taxon>Dryophthorinae</taxon>
        <taxon>Rhynchophorus</taxon>
    </lineage>
</organism>
<gene>
    <name evidence="2" type="ORF">GWI33_011485</name>
</gene>
<sequence length="147" mass="16893">KNYNDQDEMNNRNVRQRSTSTDSRKKRDRKKTDSNGNKKIAEQIKASFIWSISHICQCRAISHLSMRSNQWKYRETSVPMLVLSIILRRGTGRDTNAVRVLGMVPDVRTDGTNIIHRHHGTTEDYLYLRYVSGTQSSGMSSEVHPLG</sequence>
<proteinExistence type="predicted"/>
<comment type="caution">
    <text evidence="2">The sequence shown here is derived from an EMBL/GenBank/DDBJ whole genome shotgun (WGS) entry which is preliminary data.</text>
</comment>
<dbReference type="EMBL" id="JAACXV010009551">
    <property type="protein sequence ID" value="KAF7275626.1"/>
    <property type="molecule type" value="Genomic_DNA"/>
</dbReference>
<feature type="region of interest" description="Disordered" evidence="1">
    <location>
        <begin position="1"/>
        <end position="37"/>
    </location>
</feature>
<dbReference type="Proteomes" id="UP000625711">
    <property type="component" value="Unassembled WGS sequence"/>
</dbReference>
<evidence type="ECO:0000256" key="1">
    <source>
        <dbReference type="SAM" id="MobiDB-lite"/>
    </source>
</evidence>
<dbReference type="AlphaFoldDB" id="A0A834MBI8"/>
<keyword evidence="3" id="KW-1185">Reference proteome</keyword>
<evidence type="ECO:0000313" key="2">
    <source>
        <dbReference type="EMBL" id="KAF7275626.1"/>
    </source>
</evidence>
<reference evidence="2" key="1">
    <citation type="submission" date="2020-08" db="EMBL/GenBank/DDBJ databases">
        <title>Genome sequencing and assembly of the red palm weevil Rhynchophorus ferrugineus.</title>
        <authorList>
            <person name="Dias G.B."/>
            <person name="Bergman C.M."/>
            <person name="Manee M."/>
        </authorList>
    </citation>
    <scope>NUCLEOTIDE SEQUENCE</scope>
    <source>
        <strain evidence="2">AA-2017</strain>
        <tissue evidence="2">Whole larva</tissue>
    </source>
</reference>
<protein>
    <submittedName>
        <fullName evidence="2">Uncharacterized protein</fullName>
    </submittedName>
</protein>
<evidence type="ECO:0000313" key="3">
    <source>
        <dbReference type="Proteomes" id="UP000625711"/>
    </source>
</evidence>
<accession>A0A834MBI8</accession>